<protein>
    <submittedName>
        <fullName evidence="2">Uncharacterized protein</fullName>
    </submittedName>
</protein>
<evidence type="ECO:0000313" key="2">
    <source>
        <dbReference type="EMBL" id="GHA62112.1"/>
    </source>
</evidence>
<name>A0ABQ3DCD5_9RHOB</name>
<sequence length="63" mass="6631">MKSGAGPSVLPEDISHDPHVPSFSAPADETILTTNDLGPHDTHDVLLLIIDANTGNAHAYWAS</sequence>
<accession>A0ABQ3DCD5</accession>
<evidence type="ECO:0000313" key="3">
    <source>
        <dbReference type="Proteomes" id="UP000634455"/>
    </source>
</evidence>
<organism evidence="2 3">
    <name type="scientific">Paramylibacter ulvae</name>
    <dbReference type="NCBI Taxonomy" id="1651968"/>
    <lineage>
        <taxon>Bacteria</taxon>
        <taxon>Pseudomonadati</taxon>
        <taxon>Pseudomonadota</taxon>
        <taxon>Alphaproteobacteria</taxon>
        <taxon>Rhodobacterales</taxon>
        <taxon>Paracoccaceae</taxon>
        <taxon>Paramylibacter</taxon>
    </lineage>
</organism>
<reference evidence="3" key="1">
    <citation type="journal article" date="2019" name="Int. J. Syst. Evol. Microbiol.">
        <title>The Global Catalogue of Microorganisms (GCM) 10K type strain sequencing project: providing services to taxonomists for standard genome sequencing and annotation.</title>
        <authorList>
            <consortium name="The Broad Institute Genomics Platform"/>
            <consortium name="The Broad Institute Genome Sequencing Center for Infectious Disease"/>
            <person name="Wu L."/>
            <person name="Ma J."/>
        </authorList>
    </citation>
    <scope>NUCLEOTIDE SEQUENCE [LARGE SCALE GENOMIC DNA]</scope>
    <source>
        <strain evidence="3">KCTC 32465</strain>
    </source>
</reference>
<dbReference type="Proteomes" id="UP000634455">
    <property type="component" value="Unassembled WGS sequence"/>
</dbReference>
<gene>
    <name evidence="2" type="ORF">GCM10008927_29420</name>
</gene>
<evidence type="ECO:0000256" key="1">
    <source>
        <dbReference type="SAM" id="MobiDB-lite"/>
    </source>
</evidence>
<dbReference type="EMBL" id="BMZF01000013">
    <property type="protein sequence ID" value="GHA62112.1"/>
    <property type="molecule type" value="Genomic_DNA"/>
</dbReference>
<proteinExistence type="predicted"/>
<feature type="region of interest" description="Disordered" evidence="1">
    <location>
        <begin position="1"/>
        <end position="27"/>
    </location>
</feature>
<comment type="caution">
    <text evidence="2">The sequence shown here is derived from an EMBL/GenBank/DDBJ whole genome shotgun (WGS) entry which is preliminary data.</text>
</comment>
<keyword evidence="3" id="KW-1185">Reference proteome</keyword>